<protein>
    <recommendedName>
        <fullName evidence="5">Disks large homolog 5 N-terminal domain-containing protein</fullName>
    </recommendedName>
</protein>
<feature type="domain" description="Disks large homolog 5 N-terminal" evidence="5">
    <location>
        <begin position="86"/>
        <end position="166"/>
    </location>
</feature>
<gene>
    <name evidence="6" type="ORF">U0070_020061</name>
</gene>
<dbReference type="GO" id="GO:1990904">
    <property type="term" value="C:ribonucleoprotein complex"/>
    <property type="evidence" value="ECO:0007669"/>
    <property type="project" value="UniProtKB-KW"/>
</dbReference>
<proteinExistence type="predicted"/>
<feature type="compositionally biased region" description="Basic residues" evidence="4">
    <location>
        <begin position="1"/>
        <end position="31"/>
    </location>
</feature>
<dbReference type="EMBL" id="JBBHLL010000803">
    <property type="protein sequence ID" value="KAK7797620.1"/>
    <property type="molecule type" value="Genomic_DNA"/>
</dbReference>
<evidence type="ECO:0000313" key="7">
    <source>
        <dbReference type="Proteomes" id="UP001488838"/>
    </source>
</evidence>
<evidence type="ECO:0000256" key="3">
    <source>
        <dbReference type="SAM" id="Coils"/>
    </source>
</evidence>
<comment type="caution">
    <text evidence="6">The sequence shown here is derived from an EMBL/GenBank/DDBJ whole genome shotgun (WGS) entry which is preliminary data.</text>
</comment>
<sequence length="304" mass="36035">MPSRLRKTRKLRGHVSHGHGRMCKHRKHPGGRRNAGGIRHHRINFDKYHPGYFRKVGMRHYHFKRNQSFCPTVNLNKLWLLVRGTRKTSTPTSVTEQEQQMNEVDTLTLQPQMMTQERNELRGILANYTNKDLNNRLNFELEMVNMEHKKVMLDLQKFPKEIRETLYKCKELTEETVSYSILHNQLLSERTQLKEKVSMLREENRKLRREQISLQESCEKVKNLCDEAHEKIYELCAEERQRLDKFGLPLEMQKCSLSYKSTLPGAVIRTIDLSHSDRFENLQHDLELATVQDESLLQTDLLKQ</sequence>
<dbReference type="Gene3D" id="3.100.10.10">
    <property type="match status" value="1"/>
</dbReference>
<evidence type="ECO:0000256" key="2">
    <source>
        <dbReference type="ARBA" id="ARBA00023274"/>
    </source>
</evidence>
<accession>A0AAW0H557</accession>
<dbReference type="Pfam" id="PF04822">
    <property type="entry name" value="Takusan"/>
    <property type="match status" value="1"/>
</dbReference>
<dbReference type="SUPFAM" id="SSF52080">
    <property type="entry name" value="Ribosomal proteins L15p and L18e"/>
    <property type="match status" value="1"/>
</dbReference>
<keyword evidence="7" id="KW-1185">Reference proteome</keyword>
<organism evidence="6 7">
    <name type="scientific">Myodes glareolus</name>
    <name type="common">Bank vole</name>
    <name type="synonym">Clethrionomys glareolus</name>
    <dbReference type="NCBI Taxonomy" id="447135"/>
    <lineage>
        <taxon>Eukaryota</taxon>
        <taxon>Metazoa</taxon>
        <taxon>Chordata</taxon>
        <taxon>Craniata</taxon>
        <taxon>Vertebrata</taxon>
        <taxon>Euteleostomi</taxon>
        <taxon>Mammalia</taxon>
        <taxon>Eutheria</taxon>
        <taxon>Euarchontoglires</taxon>
        <taxon>Glires</taxon>
        <taxon>Rodentia</taxon>
        <taxon>Myomorpha</taxon>
        <taxon>Muroidea</taxon>
        <taxon>Cricetidae</taxon>
        <taxon>Arvicolinae</taxon>
        <taxon>Myodes</taxon>
    </lineage>
</organism>
<keyword evidence="2" id="KW-0687">Ribonucleoprotein</keyword>
<feature type="region of interest" description="Disordered" evidence="4">
    <location>
        <begin position="1"/>
        <end position="37"/>
    </location>
</feature>
<dbReference type="InterPro" id="IPR036227">
    <property type="entry name" value="Ribosomal_uL15/eL18_sf"/>
</dbReference>
<evidence type="ECO:0000256" key="4">
    <source>
        <dbReference type="SAM" id="MobiDB-lite"/>
    </source>
</evidence>
<dbReference type="InterPro" id="IPR006907">
    <property type="entry name" value="DLG5_N"/>
</dbReference>
<feature type="coiled-coil region" evidence="3">
    <location>
        <begin position="183"/>
        <end position="217"/>
    </location>
</feature>
<name>A0AAW0H557_MYOGA</name>
<dbReference type="PANTHER" id="PTHR21558">
    <property type="entry name" value="SPEER/SPETEX"/>
    <property type="match status" value="1"/>
</dbReference>
<reference evidence="6 7" key="1">
    <citation type="journal article" date="2023" name="bioRxiv">
        <title>Conserved and derived expression patterns and positive selection on dental genes reveal complex evolutionary context of ever-growing rodent molars.</title>
        <authorList>
            <person name="Calamari Z.T."/>
            <person name="Song A."/>
            <person name="Cohen E."/>
            <person name="Akter M."/>
            <person name="Roy R.D."/>
            <person name="Hallikas O."/>
            <person name="Christensen M.M."/>
            <person name="Li P."/>
            <person name="Marangoni P."/>
            <person name="Jernvall J."/>
            <person name="Klein O.D."/>
        </authorList>
    </citation>
    <scope>NUCLEOTIDE SEQUENCE [LARGE SCALE GENOMIC DNA]</scope>
    <source>
        <strain evidence="6">V071</strain>
    </source>
</reference>
<evidence type="ECO:0000259" key="5">
    <source>
        <dbReference type="Pfam" id="PF04822"/>
    </source>
</evidence>
<keyword evidence="3" id="KW-0175">Coiled coil</keyword>
<dbReference type="Proteomes" id="UP001488838">
    <property type="component" value="Unassembled WGS sequence"/>
</dbReference>
<dbReference type="AlphaFoldDB" id="A0AAW0H557"/>
<evidence type="ECO:0000313" key="6">
    <source>
        <dbReference type="EMBL" id="KAK7797620.1"/>
    </source>
</evidence>
<evidence type="ECO:0000256" key="1">
    <source>
        <dbReference type="ARBA" id="ARBA00022980"/>
    </source>
</evidence>
<dbReference type="GO" id="GO:0005840">
    <property type="term" value="C:ribosome"/>
    <property type="evidence" value="ECO:0007669"/>
    <property type="project" value="UniProtKB-KW"/>
</dbReference>
<keyword evidence="1" id="KW-0689">Ribosomal protein</keyword>